<dbReference type="InterPro" id="IPR050706">
    <property type="entry name" value="Cyclic-di-GMP_PDE-like"/>
</dbReference>
<dbReference type="GO" id="GO:0007165">
    <property type="term" value="P:signal transduction"/>
    <property type="evidence" value="ECO:0007669"/>
    <property type="project" value="InterPro"/>
</dbReference>
<dbReference type="SMART" id="SM00267">
    <property type="entry name" value="GGDEF"/>
    <property type="match status" value="1"/>
</dbReference>
<dbReference type="GO" id="GO:0071111">
    <property type="term" value="F:cyclic-guanylate-specific phosphodiesterase activity"/>
    <property type="evidence" value="ECO:0007669"/>
    <property type="project" value="InterPro"/>
</dbReference>
<dbReference type="Gene3D" id="6.20.270.20">
    <property type="entry name" value="LapD/MoxY periplasmic domain"/>
    <property type="match status" value="1"/>
</dbReference>
<dbReference type="PROSITE" id="PS50885">
    <property type="entry name" value="HAMP"/>
    <property type="match status" value="1"/>
</dbReference>
<dbReference type="InterPro" id="IPR042461">
    <property type="entry name" value="LapD_MoxY_peri_C"/>
</dbReference>
<keyword evidence="5" id="KW-1185">Reference proteome</keyword>
<feature type="domain" description="GGDEF" evidence="3">
    <location>
        <begin position="262"/>
        <end position="394"/>
    </location>
</feature>
<dbReference type="RefSeq" id="WP_075587887.1">
    <property type="nucleotide sequence ID" value="NZ_MSYM01000018.1"/>
</dbReference>
<dbReference type="InterPro" id="IPR043128">
    <property type="entry name" value="Rev_trsase/Diguanyl_cyclase"/>
</dbReference>
<dbReference type="Gene3D" id="3.20.20.450">
    <property type="entry name" value="EAL domain"/>
    <property type="match status" value="1"/>
</dbReference>
<sequence>MSMYRQLWLAIIVSTLLALCGSMLASMLSARSYLQSQLSIKNADNATALALSLSQSNPDPVMVELVVSSMFDRGHYERISVTDPAGAVMVTRVATEVDLNAPRWFVRALPIHADPGLAQISNGWKQFGTVTLVSHSRFAYAALWKSAQQVALALILAGLVGGYLGSLVLRRLRKPLDAVIGQANAITNRRFVTIEEPEVPELKQLASAMNATVKRLKSMFEEEAARLDKVRQDANCDPLTGLANRSYFLARLREASIAQDSAGESVIIARLANLAVVNQTLGRAATDELLCRFGSALEEVAALHPEALAARLNGADFALLLPGTSRFELTKVAKNLLSALTSATGAFVPDKATTWLGGGYFPPGMEVDNILAQVDTALAAAELEARDGLHFCGGYDNEALPKSAKDWATIIQRALSEKWVRLVSFPVMTLEGGLIHRECPLRLMFDAHGEWHPAGYFLPVAERLKLTPQLDLAAVELGLTELENKPNLTGLAINLSASSIQLPEFRAKLRKALLSRPGTSRLWLEVSEAGALVHFEAFRALCLELRDLKCQIGLEHFGRQFSEFGRFHDLGLDYLKVDASFIRGIHANAGNQAFLRGLSAIAHSIGLTVIAEGAASADDLRALSAVGFDGATGPVVTDVALA</sequence>
<reference evidence="4 5" key="1">
    <citation type="submission" date="2017-01" db="EMBL/GenBank/DDBJ databases">
        <title>Genome sequence of Rhodoferax antarcticus ANT.BR, a psychrophilic purple nonsulfur bacterium from an Antarctic microbial mat.</title>
        <authorList>
            <person name="Baker J."/>
            <person name="Riester C."/>
            <person name="Skinner B."/>
            <person name="Newell A."/>
            <person name="Swingley W."/>
            <person name="Madigan M."/>
            <person name="Jung D."/>
            <person name="Asao M."/>
            <person name="Chen M."/>
            <person name="Loughlin P."/>
            <person name="Pan H."/>
            <person name="Lin S."/>
            <person name="Li N."/>
            <person name="Shaw J."/>
            <person name="Prado M."/>
            <person name="Sherman C."/>
            <person name="Li X."/>
            <person name="Tang J."/>
            <person name="Blankenship R."/>
            <person name="Zhao T."/>
            <person name="Touchman J."/>
            <person name="Sattley M."/>
        </authorList>
    </citation>
    <scope>NUCLEOTIDE SEQUENCE [LARGE SCALE GENOMIC DNA]</scope>
    <source>
        <strain evidence="4 5">ANT.BR</strain>
    </source>
</reference>
<dbReference type="EMBL" id="MSYM01000018">
    <property type="protein sequence ID" value="OLP04988.1"/>
    <property type="molecule type" value="Genomic_DNA"/>
</dbReference>
<dbReference type="InterPro" id="IPR029787">
    <property type="entry name" value="Nucleotide_cyclase"/>
</dbReference>
<dbReference type="Gene3D" id="3.30.110.200">
    <property type="match status" value="1"/>
</dbReference>
<dbReference type="InterPro" id="IPR035919">
    <property type="entry name" value="EAL_sf"/>
</dbReference>
<dbReference type="InterPro" id="IPR003660">
    <property type="entry name" value="HAMP_dom"/>
</dbReference>
<dbReference type="Proteomes" id="UP000185911">
    <property type="component" value="Unassembled WGS sequence"/>
</dbReference>
<comment type="caution">
    <text evidence="4">The sequence shown here is derived from an EMBL/GenBank/DDBJ whole genome shotgun (WGS) entry which is preliminary data.</text>
</comment>
<dbReference type="InterPro" id="IPR000160">
    <property type="entry name" value="GGDEF_dom"/>
</dbReference>
<dbReference type="PROSITE" id="PS50883">
    <property type="entry name" value="EAL"/>
    <property type="match status" value="1"/>
</dbReference>
<dbReference type="CDD" id="cd01948">
    <property type="entry name" value="EAL"/>
    <property type="match status" value="1"/>
</dbReference>
<dbReference type="SMART" id="SM00052">
    <property type="entry name" value="EAL"/>
    <property type="match status" value="1"/>
</dbReference>
<dbReference type="Pfam" id="PF00990">
    <property type="entry name" value="GGDEF"/>
    <property type="match status" value="1"/>
</dbReference>
<proteinExistence type="predicted"/>
<dbReference type="Pfam" id="PF16448">
    <property type="entry name" value="LapD_MoxY_N"/>
    <property type="match status" value="1"/>
</dbReference>
<dbReference type="SUPFAM" id="SSF141868">
    <property type="entry name" value="EAL domain-like"/>
    <property type="match status" value="1"/>
</dbReference>
<dbReference type="NCBIfam" id="TIGR00254">
    <property type="entry name" value="GGDEF"/>
    <property type="match status" value="1"/>
</dbReference>
<dbReference type="PANTHER" id="PTHR33121">
    <property type="entry name" value="CYCLIC DI-GMP PHOSPHODIESTERASE PDEF"/>
    <property type="match status" value="1"/>
</dbReference>
<evidence type="ECO:0000313" key="5">
    <source>
        <dbReference type="Proteomes" id="UP000185911"/>
    </source>
</evidence>
<dbReference type="InterPro" id="IPR032244">
    <property type="entry name" value="LapD_MoxY_N"/>
</dbReference>
<name>A0A1Q8YAD2_9BURK</name>
<gene>
    <name evidence="4" type="ORF">BLL52_3808</name>
</gene>
<evidence type="ECO:0000313" key="4">
    <source>
        <dbReference type="EMBL" id="OLP04988.1"/>
    </source>
</evidence>
<dbReference type="CDD" id="cd01949">
    <property type="entry name" value="GGDEF"/>
    <property type="match status" value="1"/>
</dbReference>
<evidence type="ECO:0000259" key="2">
    <source>
        <dbReference type="PROSITE" id="PS50885"/>
    </source>
</evidence>
<protein>
    <submittedName>
        <fullName evidence="4">Putative diguanylate cyclase</fullName>
    </submittedName>
</protein>
<dbReference type="PANTHER" id="PTHR33121:SF23">
    <property type="entry name" value="CYCLIC DI-GMP PHOSPHODIESTERASE PDEB"/>
    <property type="match status" value="1"/>
</dbReference>
<evidence type="ECO:0000259" key="1">
    <source>
        <dbReference type="PROSITE" id="PS50883"/>
    </source>
</evidence>
<feature type="domain" description="EAL" evidence="1">
    <location>
        <begin position="404"/>
        <end position="642"/>
    </location>
</feature>
<dbReference type="InterPro" id="IPR001633">
    <property type="entry name" value="EAL_dom"/>
</dbReference>
<dbReference type="Pfam" id="PF00563">
    <property type="entry name" value="EAL"/>
    <property type="match status" value="1"/>
</dbReference>
<accession>A0A1Q8YAD2</accession>
<dbReference type="STRING" id="81479.RA876_12850"/>
<dbReference type="SUPFAM" id="SSF55073">
    <property type="entry name" value="Nucleotide cyclase"/>
    <property type="match status" value="1"/>
</dbReference>
<evidence type="ECO:0000259" key="3">
    <source>
        <dbReference type="PROSITE" id="PS50887"/>
    </source>
</evidence>
<feature type="domain" description="HAMP" evidence="2">
    <location>
        <begin position="170"/>
        <end position="221"/>
    </location>
</feature>
<dbReference type="GO" id="GO:0016020">
    <property type="term" value="C:membrane"/>
    <property type="evidence" value="ECO:0007669"/>
    <property type="project" value="InterPro"/>
</dbReference>
<dbReference type="PROSITE" id="PS50887">
    <property type="entry name" value="GGDEF"/>
    <property type="match status" value="1"/>
</dbReference>
<organism evidence="4 5">
    <name type="scientific">Rhodoferax antarcticus ANT.BR</name>
    <dbReference type="NCBI Taxonomy" id="1111071"/>
    <lineage>
        <taxon>Bacteria</taxon>
        <taxon>Pseudomonadati</taxon>
        <taxon>Pseudomonadota</taxon>
        <taxon>Betaproteobacteria</taxon>
        <taxon>Burkholderiales</taxon>
        <taxon>Comamonadaceae</taxon>
        <taxon>Rhodoferax</taxon>
    </lineage>
</organism>
<dbReference type="Gene3D" id="3.30.70.270">
    <property type="match status" value="1"/>
</dbReference>
<dbReference type="AlphaFoldDB" id="A0A1Q8YAD2"/>